<dbReference type="PANTHER" id="PTHR15048">
    <property type="entry name" value="STARCH-BINDING DOMAIN-CONTAINING PROTEIN 1"/>
    <property type="match status" value="1"/>
</dbReference>
<dbReference type="PROSITE" id="PS51166">
    <property type="entry name" value="CBM20"/>
    <property type="match status" value="2"/>
</dbReference>
<comment type="catalytic activity">
    <reaction evidence="1">
        <text>Endohydrolysis of (1-&gt;4)-alpha-D-glucosidic linkages in polysaccharides containing three or more (1-&gt;4)-alpha-linked D-glucose units.</text>
        <dbReference type="EC" id="3.2.1.1"/>
    </reaction>
</comment>
<evidence type="ECO:0000256" key="3">
    <source>
        <dbReference type="ARBA" id="ARBA00030238"/>
    </source>
</evidence>
<keyword evidence="4" id="KW-0732">Signal</keyword>
<feature type="chain" id="PRO_5046889988" description="alpha-amylase" evidence="4">
    <location>
        <begin position="33"/>
        <end position="241"/>
    </location>
</feature>
<dbReference type="SUPFAM" id="SSF49452">
    <property type="entry name" value="Starch-binding domain-like"/>
    <property type="match status" value="2"/>
</dbReference>
<organism evidence="6 7">
    <name type="scientific">Kitasatospora terrestris</name>
    <dbReference type="NCBI Taxonomy" id="258051"/>
    <lineage>
        <taxon>Bacteria</taxon>
        <taxon>Bacillati</taxon>
        <taxon>Actinomycetota</taxon>
        <taxon>Actinomycetes</taxon>
        <taxon>Kitasatosporales</taxon>
        <taxon>Streptomycetaceae</taxon>
        <taxon>Kitasatospora</taxon>
    </lineage>
</organism>
<dbReference type="Proteomes" id="UP001501752">
    <property type="component" value="Unassembled WGS sequence"/>
</dbReference>
<dbReference type="EC" id="3.2.1.1" evidence="2"/>
<evidence type="ECO:0000259" key="5">
    <source>
        <dbReference type="PROSITE" id="PS51166"/>
    </source>
</evidence>
<name>A0ABP9DC50_9ACTN</name>
<dbReference type="Pfam" id="PF00686">
    <property type="entry name" value="CBM_20"/>
    <property type="match status" value="2"/>
</dbReference>
<dbReference type="Gene3D" id="2.60.40.10">
    <property type="entry name" value="Immunoglobulins"/>
    <property type="match status" value="2"/>
</dbReference>
<dbReference type="InterPro" id="IPR013783">
    <property type="entry name" value="Ig-like_fold"/>
</dbReference>
<evidence type="ECO:0000313" key="6">
    <source>
        <dbReference type="EMBL" id="GAA4833839.1"/>
    </source>
</evidence>
<protein>
    <recommendedName>
        <fullName evidence="2">alpha-amylase</fullName>
        <ecNumber evidence="2">3.2.1.1</ecNumber>
    </recommendedName>
    <alternativeName>
        <fullName evidence="3">1,4-alpha-D-glucan glucanohydrolase</fullName>
    </alternativeName>
</protein>
<keyword evidence="7" id="KW-1185">Reference proteome</keyword>
<feature type="signal peptide" evidence="4">
    <location>
        <begin position="1"/>
        <end position="32"/>
    </location>
</feature>
<dbReference type="SMART" id="SM01065">
    <property type="entry name" value="CBM_2"/>
    <property type="match status" value="2"/>
</dbReference>
<dbReference type="InterPro" id="IPR013784">
    <property type="entry name" value="Carb-bd-like_fold"/>
</dbReference>
<dbReference type="EMBL" id="BAABIS010000001">
    <property type="protein sequence ID" value="GAA4833839.1"/>
    <property type="molecule type" value="Genomic_DNA"/>
</dbReference>
<reference evidence="7" key="1">
    <citation type="journal article" date="2019" name="Int. J. Syst. Evol. Microbiol.">
        <title>The Global Catalogue of Microorganisms (GCM) 10K type strain sequencing project: providing services to taxonomists for standard genome sequencing and annotation.</title>
        <authorList>
            <consortium name="The Broad Institute Genomics Platform"/>
            <consortium name="The Broad Institute Genome Sequencing Center for Infectious Disease"/>
            <person name="Wu L."/>
            <person name="Ma J."/>
        </authorList>
    </citation>
    <scope>NUCLEOTIDE SEQUENCE [LARGE SCALE GENOMIC DNA]</scope>
    <source>
        <strain evidence="7">JCM 13006</strain>
    </source>
</reference>
<evidence type="ECO:0000256" key="1">
    <source>
        <dbReference type="ARBA" id="ARBA00000548"/>
    </source>
</evidence>
<proteinExistence type="predicted"/>
<dbReference type="RefSeq" id="WP_345695132.1">
    <property type="nucleotide sequence ID" value="NZ_BAABIS010000001.1"/>
</dbReference>
<evidence type="ECO:0000256" key="2">
    <source>
        <dbReference type="ARBA" id="ARBA00012595"/>
    </source>
</evidence>
<dbReference type="InterPro" id="IPR002044">
    <property type="entry name" value="CBM20"/>
</dbReference>
<dbReference type="InterPro" id="IPR010916">
    <property type="entry name" value="TonB_box_CS"/>
</dbReference>
<dbReference type="PROSITE" id="PS00430">
    <property type="entry name" value="TONB_DEPENDENT_REC_1"/>
    <property type="match status" value="1"/>
</dbReference>
<sequence length="241" mass="25192">MSYSSSRLHRLWRPLLLAIALAAGLFSTSVPAGATTQASAFAAVTFDVDANTAYGDTVLVSGSVAQLGSWNPAAAVPLTTASATYPRWTATVQLPLGATAQYKYLIRSANGAVTWESIPNRTVNVPTVGTATTSDRWNTVNGATVGTVFHVNAATTYGQNVYVVGDIAELGGWNPAKAVALGTDTGSYPTWTGSIPLPPNTAVQYKYLKKNPDGTLVWEGGPNRGMVTPSGGLLAINDTWK</sequence>
<evidence type="ECO:0000256" key="4">
    <source>
        <dbReference type="SAM" id="SignalP"/>
    </source>
</evidence>
<feature type="domain" description="CBM20" evidence="5">
    <location>
        <begin position="139"/>
        <end position="241"/>
    </location>
</feature>
<gene>
    <name evidence="6" type="ORF">GCM10023235_05450</name>
</gene>
<comment type="caution">
    <text evidence="6">The sequence shown here is derived from an EMBL/GenBank/DDBJ whole genome shotgun (WGS) entry which is preliminary data.</text>
</comment>
<accession>A0ABP9DC50</accession>
<dbReference type="PANTHER" id="PTHR15048:SF0">
    <property type="entry name" value="STARCH-BINDING DOMAIN-CONTAINING PROTEIN 1"/>
    <property type="match status" value="1"/>
</dbReference>
<feature type="domain" description="CBM20" evidence="5">
    <location>
        <begin position="36"/>
        <end position="139"/>
    </location>
</feature>
<dbReference type="CDD" id="cd05467">
    <property type="entry name" value="CBM20"/>
    <property type="match status" value="1"/>
</dbReference>
<evidence type="ECO:0000313" key="7">
    <source>
        <dbReference type="Proteomes" id="UP001501752"/>
    </source>
</evidence>